<evidence type="ECO:0000256" key="13">
    <source>
        <dbReference type="RuleBase" id="RU367069"/>
    </source>
</evidence>
<comment type="caution">
    <text evidence="15">The sequence shown here is derived from an EMBL/GenBank/DDBJ whole genome shotgun (WGS) entry which is preliminary data.</text>
</comment>
<evidence type="ECO:0000256" key="9">
    <source>
        <dbReference type="ARBA" id="ARBA00023128"/>
    </source>
</evidence>
<dbReference type="Gene3D" id="1.10.3110.10">
    <property type="entry name" value="protoporphyrinogen ix oxidase, domain 3"/>
    <property type="match status" value="1"/>
</dbReference>
<keyword evidence="8 13" id="KW-0560">Oxidoreductase</keyword>
<dbReference type="SUPFAM" id="SSF54373">
    <property type="entry name" value="FAD-linked reductases, C-terminal domain"/>
    <property type="match status" value="1"/>
</dbReference>
<protein>
    <recommendedName>
        <fullName evidence="5 13">Protoporphyrinogen oxidase</fullName>
        <ecNumber evidence="5 13">1.3.3.4</ecNumber>
    </recommendedName>
</protein>
<dbReference type="PRINTS" id="PR00419">
    <property type="entry name" value="ADXRDTASE"/>
</dbReference>
<comment type="cofactor">
    <cofactor evidence="13">
        <name>FAD</name>
        <dbReference type="ChEBI" id="CHEBI:57692"/>
    </cofactor>
    <text evidence="13">Binds 1 FAD per subunit.</text>
</comment>
<organism evidence="15 16">
    <name type="scientific">Escallonia herrerae</name>
    <dbReference type="NCBI Taxonomy" id="1293975"/>
    <lineage>
        <taxon>Eukaryota</taxon>
        <taxon>Viridiplantae</taxon>
        <taxon>Streptophyta</taxon>
        <taxon>Embryophyta</taxon>
        <taxon>Tracheophyta</taxon>
        <taxon>Spermatophyta</taxon>
        <taxon>Magnoliopsida</taxon>
        <taxon>eudicotyledons</taxon>
        <taxon>Gunneridae</taxon>
        <taxon>Pentapetalae</taxon>
        <taxon>asterids</taxon>
        <taxon>campanulids</taxon>
        <taxon>Escalloniales</taxon>
        <taxon>Escalloniaceae</taxon>
        <taxon>Escallonia</taxon>
    </lineage>
</organism>
<dbReference type="PANTHER" id="PTHR42923:SF44">
    <property type="entry name" value="PROTOPORPHYRINOGEN OXIDASE 2, CHLOROPLASTIC_MITOCHONDRIAL"/>
    <property type="match status" value="1"/>
</dbReference>
<dbReference type="InterPro" id="IPR050464">
    <property type="entry name" value="Zeta_carotene_desat/Oxidored"/>
</dbReference>
<evidence type="ECO:0000256" key="2">
    <source>
        <dbReference type="ARBA" id="ARBA00004173"/>
    </source>
</evidence>
<evidence type="ECO:0000259" key="14">
    <source>
        <dbReference type="Pfam" id="PF01593"/>
    </source>
</evidence>
<keyword evidence="11 13" id="KW-0627">Porphyrin biosynthesis</keyword>
<dbReference type="EC" id="1.3.3.4" evidence="5 13"/>
<dbReference type="GO" id="GO:0009534">
    <property type="term" value="C:chloroplast thylakoid"/>
    <property type="evidence" value="ECO:0007669"/>
    <property type="project" value="TreeGrafter"/>
</dbReference>
<evidence type="ECO:0000313" key="15">
    <source>
        <dbReference type="EMBL" id="KAK3036471.1"/>
    </source>
</evidence>
<evidence type="ECO:0000256" key="5">
    <source>
        <dbReference type="ARBA" id="ARBA00012867"/>
    </source>
</evidence>
<evidence type="ECO:0000256" key="12">
    <source>
        <dbReference type="ARBA" id="ARBA00047554"/>
    </source>
</evidence>
<evidence type="ECO:0000256" key="7">
    <source>
        <dbReference type="ARBA" id="ARBA00022827"/>
    </source>
</evidence>
<keyword evidence="9" id="KW-0496">Mitochondrion</keyword>
<dbReference type="Gene3D" id="3.90.660.20">
    <property type="entry name" value="Protoporphyrinogen oxidase, mitochondrial, domain 2"/>
    <property type="match status" value="1"/>
</dbReference>
<accession>A0AA88WYA1</accession>
<dbReference type="InterPro" id="IPR036188">
    <property type="entry name" value="FAD/NAD-bd_sf"/>
</dbReference>
<dbReference type="PANTHER" id="PTHR42923">
    <property type="entry name" value="PROTOPORPHYRINOGEN OXIDASE"/>
    <property type="match status" value="1"/>
</dbReference>
<comment type="pathway">
    <text evidence="3 13">Porphyrin-containing compound metabolism; protoporphyrin-IX biosynthesis; protoporphyrin-IX from protoporphyrinogen-IX: step 1/1.</text>
</comment>
<dbReference type="Proteomes" id="UP001188597">
    <property type="component" value="Unassembled WGS sequence"/>
</dbReference>
<gene>
    <name evidence="15" type="ORF">RJ639_030070</name>
</gene>
<dbReference type="InterPro" id="IPR004572">
    <property type="entry name" value="Protoporphyrinogen_oxidase"/>
</dbReference>
<evidence type="ECO:0000256" key="6">
    <source>
        <dbReference type="ARBA" id="ARBA00022630"/>
    </source>
</evidence>
<evidence type="ECO:0000256" key="4">
    <source>
        <dbReference type="ARBA" id="ARBA00010551"/>
    </source>
</evidence>
<name>A0AA88WYA1_9ASTE</name>
<evidence type="ECO:0000256" key="8">
    <source>
        <dbReference type="ARBA" id="ARBA00023002"/>
    </source>
</evidence>
<dbReference type="NCBIfam" id="TIGR00562">
    <property type="entry name" value="proto_IX_ox"/>
    <property type="match status" value="1"/>
</dbReference>
<comment type="function">
    <text evidence="1 13">Catalyzes the 6-electron oxidation of protoporphyrinogen-IX to form protoporphyrin-IX.</text>
</comment>
<evidence type="ECO:0000313" key="16">
    <source>
        <dbReference type="Proteomes" id="UP001188597"/>
    </source>
</evidence>
<dbReference type="FunFam" id="1.10.3110.10:FF:000003">
    <property type="entry name" value="Protoporphyrinogen oxidase"/>
    <property type="match status" value="1"/>
</dbReference>
<keyword evidence="6 13" id="KW-0285">Flavoprotein</keyword>
<evidence type="ECO:0000256" key="1">
    <source>
        <dbReference type="ARBA" id="ARBA00002600"/>
    </source>
</evidence>
<feature type="non-terminal residue" evidence="15">
    <location>
        <position position="1"/>
    </location>
</feature>
<dbReference type="InterPro" id="IPR002937">
    <property type="entry name" value="Amino_oxidase"/>
</dbReference>
<evidence type="ECO:0000256" key="11">
    <source>
        <dbReference type="ARBA" id="ARBA00023244"/>
    </source>
</evidence>
<comment type="similarity">
    <text evidence="4 13">Belongs to the protoporphyrinogen/coproporphyrinogen oxidase family. Protoporphyrinogen oxidase subfamily.</text>
</comment>
<dbReference type="Pfam" id="PF01593">
    <property type="entry name" value="Amino_oxidase"/>
    <property type="match status" value="1"/>
</dbReference>
<evidence type="ECO:0000256" key="3">
    <source>
        <dbReference type="ARBA" id="ARBA00005073"/>
    </source>
</evidence>
<comment type="catalytic activity">
    <reaction evidence="12 13">
        <text>protoporphyrinogen IX + 3 O2 = protoporphyrin IX + 3 H2O2</text>
        <dbReference type="Rhea" id="RHEA:25576"/>
        <dbReference type="ChEBI" id="CHEBI:15379"/>
        <dbReference type="ChEBI" id="CHEBI:16240"/>
        <dbReference type="ChEBI" id="CHEBI:57306"/>
        <dbReference type="ChEBI" id="CHEBI:57307"/>
        <dbReference type="EC" id="1.3.3.4"/>
    </reaction>
</comment>
<sequence length="523" mass="57617">MAAATGEDKKSPAKRVAVVGAGVSGLAAAYKLKLHGLNVTIFEAEGRAGGKLRTVSQNGLIWDEGANTMTETEVEVSSLLDKLGLRGKQQFPIAQNKRYVARNGKPVRIPSDPIALIRSNFLSAQSKLQVLLEPFLWQKRSFSKVSDTHESVGGFFQRHFGKEVVDYLIDPFVAGSSAGDPESLSMRHAFPELMNLEERFGSIILGTIRSKLSAKNGKGQGMKDTSANKKRQRGSFSFLGGMQTLTDAICEELGEDKLHFQSKVLQLSSSCNGNSRLDNWSVTYASNHDKHLEDRSFDAVIMTAPLCDVKEMKIRKRGTPVLLDFLPEVTYMPLSVIITTFKKENVKRPLEGFGVLIPSKEQQNGLKTLGTLFSSMMFPDRAPSDLYLYTTFVGGSRNKELAKASREELKQIVTSDLRQLLGAEGEPTFMNQLYWSKAFPLYGYNYDSVLEAIEKLEKDLPGFYYAGNHRGGLSVGKALSSGCKAADLVISYLNSSSREKLPTGICVEHALIEDFEAPILNSK</sequence>
<proteinExistence type="inferred from homology"/>
<dbReference type="EMBL" id="JAVXUP010000148">
    <property type="protein sequence ID" value="KAK3036471.1"/>
    <property type="molecule type" value="Genomic_DNA"/>
</dbReference>
<reference evidence="15" key="1">
    <citation type="submission" date="2022-12" db="EMBL/GenBank/DDBJ databases">
        <title>Draft genome assemblies for two species of Escallonia (Escalloniales).</title>
        <authorList>
            <person name="Chanderbali A."/>
            <person name="Dervinis C."/>
            <person name="Anghel I."/>
            <person name="Soltis D."/>
            <person name="Soltis P."/>
            <person name="Zapata F."/>
        </authorList>
    </citation>
    <scope>NUCLEOTIDE SEQUENCE</scope>
    <source>
        <strain evidence="15">UCBG64.0493</strain>
        <tissue evidence="15">Leaf</tissue>
    </source>
</reference>
<keyword evidence="7 13" id="KW-0274">FAD</keyword>
<keyword evidence="10 13" id="KW-0350">Heme biosynthesis</keyword>
<comment type="subcellular location">
    <subcellularLocation>
        <location evidence="2">Mitochondrion</location>
    </subcellularLocation>
    <subcellularLocation>
        <location evidence="13">Plastid</location>
        <location evidence="13">Chloroplast</location>
    </subcellularLocation>
</comment>
<dbReference type="Gene3D" id="3.50.50.60">
    <property type="entry name" value="FAD/NAD(P)-binding domain"/>
    <property type="match status" value="1"/>
</dbReference>
<dbReference type="GO" id="GO:0006782">
    <property type="term" value="P:protoporphyrinogen IX biosynthetic process"/>
    <property type="evidence" value="ECO:0007669"/>
    <property type="project" value="UniProtKB-UniRule"/>
</dbReference>
<evidence type="ECO:0000256" key="10">
    <source>
        <dbReference type="ARBA" id="ARBA00023133"/>
    </source>
</evidence>
<dbReference type="AlphaFoldDB" id="A0AA88WYA1"/>
<feature type="domain" description="Amine oxidase" evidence="14">
    <location>
        <begin position="23"/>
        <end position="490"/>
    </location>
</feature>
<dbReference type="GO" id="GO:0004729">
    <property type="term" value="F:oxygen-dependent protoporphyrinogen oxidase activity"/>
    <property type="evidence" value="ECO:0007669"/>
    <property type="project" value="UniProtKB-UniRule"/>
</dbReference>
<dbReference type="GO" id="GO:0005739">
    <property type="term" value="C:mitochondrion"/>
    <property type="evidence" value="ECO:0007669"/>
    <property type="project" value="UniProtKB-SubCell"/>
</dbReference>
<keyword evidence="16" id="KW-1185">Reference proteome</keyword>
<dbReference type="SUPFAM" id="SSF51905">
    <property type="entry name" value="FAD/NAD(P)-binding domain"/>
    <property type="match status" value="1"/>
</dbReference>